<comment type="similarity">
    <text evidence="1 8">Belongs to the endoribonuclease YbeY family.</text>
</comment>
<keyword evidence="2 8" id="KW-0690">Ribosome biogenesis</keyword>
<dbReference type="Pfam" id="PF02130">
    <property type="entry name" value="YbeY"/>
    <property type="match status" value="1"/>
</dbReference>
<organism evidence="9 10">
    <name type="scientific">Microbulbifer flavimaris</name>
    <dbReference type="NCBI Taxonomy" id="1781068"/>
    <lineage>
        <taxon>Bacteria</taxon>
        <taxon>Pseudomonadati</taxon>
        <taxon>Pseudomonadota</taxon>
        <taxon>Gammaproteobacteria</taxon>
        <taxon>Cellvibrionales</taxon>
        <taxon>Microbulbiferaceae</taxon>
        <taxon>Microbulbifer</taxon>
    </lineage>
</organism>
<dbReference type="Gene3D" id="3.40.390.30">
    <property type="entry name" value="Metalloproteases ('zincins'), catalytic domain"/>
    <property type="match status" value="1"/>
</dbReference>
<dbReference type="Proteomes" id="UP000218427">
    <property type="component" value="Unassembled WGS sequence"/>
</dbReference>
<keyword evidence="8" id="KW-0698">rRNA processing</keyword>
<dbReference type="PANTHER" id="PTHR46986:SF1">
    <property type="entry name" value="ENDORIBONUCLEASE YBEY, CHLOROPLASTIC"/>
    <property type="match status" value="1"/>
</dbReference>
<dbReference type="InterPro" id="IPR002036">
    <property type="entry name" value="YbeY"/>
</dbReference>
<proteinExistence type="inferred from homology"/>
<dbReference type="SUPFAM" id="SSF55486">
    <property type="entry name" value="Metalloproteases ('zincins'), catalytic domain"/>
    <property type="match status" value="1"/>
</dbReference>
<dbReference type="RefSeq" id="WP_067082241.1">
    <property type="nucleotide sequence ID" value="NZ_LRFG02000002.1"/>
</dbReference>
<dbReference type="EC" id="3.1.-.-" evidence="8"/>
<keyword evidence="4 8" id="KW-0479">Metal-binding</keyword>
<evidence type="ECO:0000256" key="4">
    <source>
        <dbReference type="ARBA" id="ARBA00022723"/>
    </source>
</evidence>
<evidence type="ECO:0000313" key="10">
    <source>
        <dbReference type="Proteomes" id="UP000218427"/>
    </source>
</evidence>
<comment type="subcellular location">
    <subcellularLocation>
        <location evidence="8">Cytoplasm</location>
    </subcellularLocation>
</comment>
<keyword evidence="8" id="KW-0963">Cytoplasm</keyword>
<feature type="binding site" evidence="8">
    <location>
        <position position="117"/>
    </location>
    <ligand>
        <name>Zn(2+)</name>
        <dbReference type="ChEBI" id="CHEBI:29105"/>
        <note>catalytic</note>
    </ligand>
</feature>
<comment type="caution">
    <text evidence="9">The sequence shown here is derived from an EMBL/GenBank/DDBJ whole genome shotgun (WGS) entry which is preliminary data.</text>
</comment>
<reference evidence="9" key="1">
    <citation type="submission" date="2017-08" db="EMBL/GenBank/DDBJ databases">
        <title>Microbulbifer marisrubri sp. nov., a halophilic alphaproteobacterium isolated from marine sediment of the Yellow Sea, China.</title>
        <authorList>
            <person name="Zhang G."/>
            <person name="Xiong Q."/>
        </authorList>
    </citation>
    <scope>NUCLEOTIDE SEQUENCE [LARGE SCALE GENOMIC DNA]</scope>
    <source>
        <strain evidence="9">WRN-8</strain>
    </source>
</reference>
<feature type="binding site" evidence="8">
    <location>
        <position position="113"/>
    </location>
    <ligand>
        <name>Zn(2+)</name>
        <dbReference type="ChEBI" id="CHEBI:29105"/>
        <note>catalytic</note>
    </ligand>
</feature>
<comment type="cofactor">
    <cofactor evidence="8">
        <name>Zn(2+)</name>
        <dbReference type="ChEBI" id="CHEBI:29105"/>
    </cofactor>
    <text evidence="8">Binds 1 zinc ion.</text>
</comment>
<keyword evidence="5 8" id="KW-0255">Endonuclease</keyword>
<evidence type="ECO:0000256" key="6">
    <source>
        <dbReference type="ARBA" id="ARBA00022801"/>
    </source>
</evidence>
<evidence type="ECO:0000256" key="1">
    <source>
        <dbReference type="ARBA" id="ARBA00010875"/>
    </source>
</evidence>
<dbReference type="HAMAP" id="MF_00009">
    <property type="entry name" value="Endoribonucl_YbeY"/>
    <property type="match status" value="1"/>
</dbReference>
<gene>
    <name evidence="8" type="primary">ybeY</name>
    <name evidence="9" type="ORF">AWR36_005440</name>
</gene>
<dbReference type="EMBL" id="LRFG02000002">
    <property type="protein sequence ID" value="PCO05467.1"/>
    <property type="molecule type" value="Genomic_DNA"/>
</dbReference>
<keyword evidence="10" id="KW-1185">Reference proteome</keyword>
<keyword evidence="6 8" id="KW-0378">Hydrolase</keyword>
<dbReference type="InterPro" id="IPR023091">
    <property type="entry name" value="MetalPrtase_cat_dom_sf_prd"/>
</dbReference>
<dbReference type="PROSITE" id="PS01306">
    <property type="entry name" value="UPF0054"/>
    <property type="match status" value="1"/>
</dbReference>
<keyword evidence="3 8" id="KW-0540">Nuclease</keyword>
<feature type="binding site" evidence="8">
    <location>
        <position position="123"/>
    </location>
    <ligand>
        <name>Zn(2+)</name>
        <dbReference type="ChEBI" id="CHEBI:29105"/>
        <note>catalytic</note>
    </ligand>
</feature>
<evidence type="ECO:0000313" key="9">
    <source>
        <dbReference type="EMBL" id="PCO05467.1"/>
    </source>
</evidence>
<keyword evidence="7 8" id="KW-0862">Zinc</keyword>
<evidence type="ECO:0000256" key="3">
    <source>
        <dbReference type="ARBA" id="ARBA00022722"/>
    </source>
</evidence>
<evidence type="ECO:0000256" key="5">
    <source>
        <dbReference type="ARBA" id="ARBA00022759"/>
    </source>
</evidence>
<evidence type="ECO:0000256" key="2">
    <source>
        <dbReference type="ARBA" id="ARBA00022517"/>
    </source>
</evidence>
<name>A0ABX4HZB8_9GAMM</name>
<dbReference type="InterPro" id="IPR020549">
    <property type="entry name" value="YbeY_CS"/>
</dbReference>
<comment type="function">
    <text evidence="8">Single strand-specific metallo-endoribonuclease involved in late-stage 70S ribosome quality control and in maturation of the 3' terminus of the 16S rRNA.</text>
</comment>
<evidence type="ECO:0000256" key="8">
    <source>
        <dbReference type="HAMAP-Rule" id="MF_00009"/>
    </source>
</evidence>
<evidence type="ECO:0000256" key="7">
    <source>
        <dbReference type="ARBA" id="ARBA00022833"/>
    </source>
</evidence>
<protein>
    <recommendedName>
        <fullName evidence="8">Endoribonuclease YbeY</fullName>
        <ecNumber evidence="8">3.1.-.-</ecNumber>
    </recommendedName>
</protein>
<dbReference type="NCBIfam" id="TIGR00043">
    <property type="entry name" value="rRNA maturation RNase YbeY"/>
    <property type="match status" value="1"/>
</dbReference>
<dbReference type="PANTHER" id="PTHR46986">
    <property type="entry name" value="ENDORIBONUCLEASE YBEY, CHLOROPLASTIC"/>
    <property type="match status" value="1"/>
</dbReference>
<sequence>MVDLHLDVQRASRADDLPTDEQIRQWVLAALNGHRNEAELSVRIVDADESQQLNRDYRGKDKPTNVLSFPADLPEAVALPLLGDLVICAPVVATEAAEQHKAAPAHWAHMVVHGTLHLLGYDHIEDAEAEIMESLEVKVLAGLGIADPYQAAGQPTEAPGA</sequence>
<accession>A0ABX4HZB8</accession>